<dbReference type="OrthoDB" id="5240615at2"/>
<gene>
    <name evidence="4" type="ORF">F3087_39155</name>
</gene>
<feature type="chain" id="PRO_5024299882" evidence="2">
    <location>
        <begin position="26"/>
        <end position="682"/>
    </location>
</feature>
<dbReference type="InterPro" id="IPR029058">
    <property type="entry name" value="AB_hydrolase_fold"/>
</dbReference>
<evidence type="ECO:0000313" key="4">
    <source>
        <dbReference type="EMBL" id="KAA8882150.1"/>
    </source>
</evidence>
<dbReference type="SMART" id="SM00939">
    <property type="entry name" value="PepX_C"/>
    <property type="match status" value="1"/>
</dbReference>
<organism evidence="4 5">
    <name type="scientific">Nocardia colli</name>
    <dbReference type="NCBI Taxonomy" id="2545717"/>
    <lineage>
        <taxon>Bacteria</taxon>
        <taxon>Bacillati</taxon>
        <taxon>Actinomycetota</taxon>
        <taxon>Actinomycetes</taxon>
        <taxon>Mycobacteriales</taxon>
        <taxon>Nocardiaceae</taxon>
        <taxon>Nocardia</taxon>
    </lineage>
</organism>
<evidence type="ECO:0000313" key="5">
    <source>
        <dbReference type="Proteomes" id="UP000323876"/>
    </source>
</evidence>
<dbReference type="InterPro" id="IPR000383">
    <property type="entry name" value="Xaa-Pro-like_dom"/>
</dbReference>
<protein>
    <submittedName>
        <fullName evidence="4">CocE/NonD family hydrolase</fullName>
    </submittedName>
</protein>
<dbReference type="PANTHER" id="PTHR43056">
    <property type="entry name" value="PEPTIDASE S9 PROLYL OLIGOPEPTIDASE"/>
    <property type="match status" value="1"/>
</dbReference>
<dbReference type="SUPFAM" id="SSF53474">
    <property type="entry name" value="alpha/beta-Hydrolases"/>
    <property type="match status" value="1"/>
</dbReference>
<dbReference type="InterPro" id="IPR013736">
    <property type="entry name" value="Xaa-Pro_dipept_C"/>
</dbReference>
<evidence type="ECO:0000259" key="3">
    <source>
        <dbReference type="SMART" id="SM00939"/>
    </source>
</evidence>
<keyword evidence="2" id="KW-0732">Signal</keyword>
<dbReference type="InterPro" id="IPR005674">
    <property type="entry name" value="CocE/Ser_esterase"/>
</dbReference>
<dbReference type="Gene3D" id="3.40.50.1820">
    <property type="entry name" value="alpha/beta hydrolase"/>
    <property type="match status" value="1"/>
</dbReference>
<proteinExistence type="predicted"/>
<sequence>MFARKTVVSIVGVAAVALFAPVAGATPEFTGIDGGQYAAGWKAAVDGPQPYSQIFPDLAVPVTMSDGTVLKLDVTRPGNTGRPVDAKLPTIVEFETYSKIAINLASVLLQIPGIENVLLPWIGSIGAPPGSGLEGITDLTEQLRSGPIQTFLHNYDLVKGGYNMVHVDIRGTGTSEGKWQMFGDKERQDAAEVIDWITKQPWSDGGVAVKGTSATGIAALRAADRGNPAVKAAFTYIGSGDLVDDIVAPGGSVGFGFAAFWPMVVNLAKFAPDVESVIAGKFDPAQQLKWLQDRLADPLTMVDVVANAFTAMNTGQLTPKTRDLMDPDSDLRRGLKADTEQVTAPSFMISGWWDLFGSTPTETYNAMPQTPDRKKLVVGEGFHAGAGVKGFGDPGMPPRLDVLQRAWFDKWLKGIDNGIDNYSPLTLKQQGGGWISSDTFPQVETDYRRMYLNDQRSGTANSLYDGGLSGTAKQNGVNDLTVAPGVLSACSRDTSRILAGVPSIIMACGEDSRIWENNGLSFTSNPVAEPTTISGAINAHLNTVLDQPDGYWVVTVNDVSPDGRSREISSGQLVTSLRQIDEAKSTRSANGDYTRPAYYIDIDKRQTVTPGQPLVLDIAVDPTDAVLQPGHRLRVDVYASNFPKGLPPMPILIDSKLAPQHLRLDPAEPSWVNIPLSADIPE</sequence>
<dbReference type="SUPFAM" id="SSF49785">
    <property type="entry name" value="Galactose-binding domain-like"/>
    <property type="match status" value="1"/>
</dbReference>
<dbReference type="Proteomes" id="UP000323876">
    <property type="component" value="Unassembled WGS sequence"/>
</dbReference>
<evidence type="ECO:0000256" key="1">
    <source>
        <dbReference type="ARBA" id="ARBA00022801"/>
    </source>
</evidence>
<dbReference type="InterPro" id="IPR050585">
    <property type="entry name" value="Xaa-Pro_dipeptidyl-ppase/CocE"/>
</dbReference>
<dbReference type="InterPro" id="IPR008979">
    <property type="entry name" value="Galactose-bd-like_sf"/>
</dbReference>
<reference evidence="4 5" key="1">
    <citation type="submission" date="2019-09" db="EMBL/GenBank/DDBJ databases">
        <authorList>
            <person name="Wang X."/>
        </authorList>
    </citation>
    <scope>NUCLEOTIDE SEQUENCE [LARGE SCALE GENOMIC DNA]</scope>
    <source>
        <strain evidence="4 5">CICC 11023</strain>
    </source>
</reference>
<accession>A0A5N0E0I1</accession>
<feature type="domain" description="Xaa-Pro dipeptidyl-peptidase C-terminal" evidence="3">
    <location>
        <begin position="405"/>
        <end position="673"/>
    </location>
</feature>
<name>A0A5N0E0I1_9NOCA</name>
<dbReference type="PANTHER" id="PTHR43056:SF10">
    <property type="entry name" value="COCE_NOND FAMILY, PUTATIVE (AFU_ORTHOLOGUE AFUA_7G00600)-RELATED"/>
    <property type="match status" value="1"/>
</dbReference>
<keyword evidence="5" id="KW-1185">Reference proteome</keyword>
<dbReference type="EMBL" id="VXLC01000029">
    <property type="protein sequence ID" value="KAA8882150.1"/>
    <property type="molecule type" value="Genomic_DNA"/>
</dbReference>
<comment type="caution">
    <text evidence="4">The sequence shown here is derived from an EMBL/GenBank/DDBJ whole genome shotgun (WGS) entry which is preliminary data.</text>
</comment>
<dbReference type="Pfam" id="PF02129">
    <property type="entry name" value="Peptidase_S15"/>
    <property type="match status" value="1"/>
</dbReference>
<dbReference type="GO" id="GO:0008239">
    <property type="term" value="F:dipeptidyl-peptidase activity"/>
    <property type="evidence" value="ECO:0007669"/>
    <property type="project" value="InterPro"/>
</dbReference>
<dbReference type="AlphaFoldDB" id="A0A5N0E0I1"/>
<evidence type="ECO:0000256" key="2">
    <source>
        <dbReference type="SAM" id="SignalP"/>
    </source>
</evidence>
<dbReference type="Gene3D" id="2.60.120.260">
    <property type="entry name" value="Galactose-binding domain-like"/>
    <property type="match status" value="1"/>
</dbReference>
<dbReference type="Pfam" id="PF08530">
    <property type="entry name" value="PepX_C"/>
    <property type="match status" value="1"/>
</dbReference>
<keyword evidence="1 4" id="KW-0378">Hydrolase</keyword>
<dbReference type="NCBIfam" id="TIGR00976">
    <property type="entry name" value="CocE_NonD"/>
    <property type="match status" value="1"/>
</dbReference>
<feature type="signal peptide" evidence="2">
    <location>
        <begin position="1"/>
        <end position="25"/>
    </location>
</feature>